<evidence type="ECO:0000313" key="10">
    <source>
        <dbReference type="Proteomes" id="UP001499854"/>
    </source>
</evidence>
<dbReference type="InterPro" id="IPR036890">
    <property type="entry name" value="HATPase_C_sf"/>
</dbReference>
<dbReference type="PRINTS" id="PR00344">
    <property type="entry name" value="BCTRLSENSOR"/>
</dbReference>
<evidence type="ECO:0000256" key="2">
    <source>
        <dbReference type="ARBA" id="ARBA00004236"/>
    </source>
</evidence>
<dbReference type="PROSITE" id="PS50109">
    <property type="entry name" value="HIS_KIN"/>
    <property type="match status" value="1"/>
</dbReference>
<dbReference type="InterPro" id="IPR050736">
    <property type="entry name" value="Sensor_HK_Regulatory"/>
</dbReference>
<evidence type="ECO:0000259" key="8">
    <source>
        <dbReference type="PROSITE" id="PS50109"/>
    </source>
</evidence>
<dbReference type="PANTHER" id="PTHR43711">
    <property type="entry name" value="TWO-COMPONENT HISTIDINE KINASE"/>
    <property type="match status" value="1"/>
</dbReference>
<comment type="subcellular location">
    <subcellularLocation>
        <location evidence="2">Cell membrane</location>
    </subcellularLocation>
</comment>
<dbReference type="InterPro" id="IPR003594">
    <property type="entry name" value="HATPase_dom"/>
</dbReference>
<dbReference type="Gene3D" id="3.30.565.10">
    <property type="entry name" value="Histidine kinase-like ATPase, C-terminal domain"/>
    <property type="match status" value="1"/>
</dbReference>
<keyword evidence="5" id="KW-0808">Transferase</keyword>
<dbReference type="InterPro" id="IPR004358">
    <property type="entry name" value="Sig_transdc_His_kin-like_C"/>
</dbReference>
<dbReference type="CDD" id="cd00075">
    <property type="entry name" value="HATPase"/>
    <property type="match status" value="1"/>
</dbReference>
<dbReference type="InterPro" id="IPR036097">
    <property type="entry name" value="HisK_dim/P_sf"/>
</dbReference>
<dbReference type="Proteomes" id="UP001499854">
    <property type="component" value="Unassembled WGS sequence"/>
</dbReference>
<keyword evidence="7" id="KW-0902">Two-component regulatory system</keyword>
<dbReference type="CDD" id="cd00082">
    <property type="entry name" value="HisKA"/>
    <property type="match status" value="1"/>
</dbReference>
<organism evidence="9 10">
    <name type="scientific">Catenulispora subtropica</name>
    <dbReference type="NCBI Taxonomy" id="450798"/>
    <lineage>
        <taxon>Bacteria</taxon>
        <taxon>Bacillati</taxon>
        <taxon>Actinomycetota</taxon>
        <taxon>Actinomycetes</taxon>
        <taxon>Catenulisporales</taxon>
        <taxon>Catenulisporaceae</taxon>
        <taxon>Catenulispora</taxon>
    </lineage>
</organism>
<evidence type="ECO:0000313" key="9">
    <source>
        <dbReference type="EMBL" id="GAA1950012.1"/>
    </source>
</evidence>
<accession>A0ABN2QDC7</accession>
<evidence type="ECO:0000256" key="3">
    <source>
        <dbReference type="ARBA" id="ARBA00012438"/>
    </source>
</evidence>
<keyword evidence="4" id="KW-0597">Phosphoprotein</keyword>
<evidence type="ECO:0000256" key="6">
    <source>
        <dbReference type="ARBA" id="ARBA00022777"/>
    </source>
</evidence>
<dbReference type="Pfam" id="PF00512">
    <property type="entry name" value="HisKA"/>
    <property type="match status" value="1"/>
</dbReference>
<name>A0ABN2QDC7_9ACTN</name>
<reference evidence="9 10" key="1">
    <citation type="journal article" date="2019" name="Int. J. Syst. Evol. Microbiol.">
        <title>The Global Catalogue of Microorganisms (GCM) 10K type strain sequencing project: providing services to taxonomists for standard genome sequencing and annotation.</title>
        <authorList>
            <consortium name="The Broad Institute Genomics Platform"/>
            <consortium name="The Broad Institute Genome Sequencing Center for Infectious Disease"/>
            <person name="Wu L."/>
            <person name="Ma J."/>
        </authorList>
    </citation>
    <scope>NUCLEOTIDE SEQUENCE [LARGE SCALE GENOMIC DNA]</scope>
    <source>
        <strain evidence="9 10">JCM 16013</strain>
    </source>
</reference>
<dbReference type="Gene3D" id="1.10.287.130">
    <property type="match status" value="1"/>
</dbReference>
<dbReference type="InterPro" id="IPR005467">
    <property type="entry name" value="His_kinase_dom"/>
</dbReference>
<evidence type="ECO:0000256" key="7">
    <source>
        <dbReference type="ARBA" id="ARBA00023012"/>
    </source>
</evidence>
<sequence length="456" mass="48169">MSGVKRRERPARTAAVRNVARLRRRLTVMFAAGSALGLLALALFASHIDGRLWRSDLDTALSQQLKSDDWITDQGTLSLDDMADDDADPACPPVFLLNGTFLPDGTVRNLTVTYQADTKRCLDPSLADLDAVAAAAMVAADDRNSGSASREGRDRRGRPIRLLAKPVWGPTHPVGAFVIAGSESPGIAAHRRLDFMLVSGCALTTVLSAFAGHYLARRATRPVVVAIEQQEAFLADAAHDLRNPLAALRMLSETALLDPGHDPELLRRTVLLSRRMGDVVDGLLTRSRLVAGVAEIPRTPLRLDQLVQDVVDAAIMADTADTGDTAESPEPRIQARTAEIVVPGDPGLLRRAVANLIDNALTHGHAPGVPADVLVEVDGVAAGRSARARISVDDAGPGLPAGDAERLFERFRSGADSSGLGLSIALWVARAHGGDLSVGASARGGTRFVLTIPAAG</sequence>
<dbReference type="InterPro" id="IPR003661">
    <property type="entry name" value="HisK_dim/P_dom"/>
</dbReference>
<feature type="domain" description="Histidine kinase" evidence="8">
    <location>
        <begin position="236"/>
        <end position="456"/>
    </location>
</feature>
<evidence type="ECO:0000256" key="5">
    <source>
        <dbReference type="ARBA" id="ARBA00022679"/>
    </source>
</evidence>
<dbReference type="Pfam" id="PF02518">
    <property type="entry name" value="HATPase_c"/>
    <property type="match status" value="1"/>
</dbReference>
<protein>
    <recommendedName>
        <fullName evidence="3">histidine kinase</fullName>
        <ecNumber evidence="3">2.7.13.3</ecNumber>
    </recommendedName>
</protein>
<dbReference type="PANTHER" id="PTHR43711:SF32">
    <property type="entry name" value="SENSOR-TYPE HISTIDINE KINASE PRRB"/>
    <property type="match status" value="1"/>
</dbReference>
<gene>
    <name evidence="9" type="ORF">GCM10009838_01370</name>
</gene>
<comment type="caution">
    <text evidence="9">The sequence shown here is derived from an EMBL/GenBank/DDBJ whole genome shotgun (WGS) entry which is preliminary data.</text>
</comment>
<dbReference type="SUPFAM" id="SSF55874">
    <property type="entry name" value="ATPase domain of HSP90 chaperone/DNA topoisomerase II/histidine kinase"/>
    <property type="match status" value="1"/>
</dbReference>
<evidence type="ECO:0000256" key="1">
    <source>
        <dbReference type="ARBA" id="ARBA00000085"/>
    </source>
</evidence>
<keyword evidence="10" id="KW-1185">Reference proteome</keyword>
<dbReference type="SUPFAM" id="SSF47384">
    <property type="entry name" value="Homodimeric domain of signal transducing histidine kinase"/>
    <property type="match status" value="1"/>
</dbReference>
<evidence type="ECO:0000256" key="4">
    <source>
        <dbReference type="ARBA" id="ARBA00022553"/>
    </source>
</evidence>
<dbReference type="SMART" id="SM00387">
    <property type="entry name" value="HATPase_c"/>
    <property type="match status" value="1"/>
</dbReference>
<comment type="catalytic activity">
    <reaction evidence="1">
        <text>ATP + protein L-histidine = ADP + protein N-phospho-L-histidine.</text>
        <dbReference type="EC" id="2.7.13.3"/>
    </reaction>
</comment>
<dbReference type="SMART" id="SM00388">
    <property type="entry name" value="HisKA"/>
    <property type="match status" value="1"/>
</dbReference>
<dbReference type="EC" id="2.7.13.3" evidence="3"/>
<keyword evidence="6" id="KW-0418">Kinase</keyword>
<dbReference type="EMBL" id="BAAAQM010000001">
    <property type="protein sequence ID" value="GAA1950012.1"/>
    <property type="molecule type" value="Genomic_DNA"/>
</dbReference>
<proteinExistence type="predicted"/>